<reference evidence="12" key="1">
    <citation type="submission" date="2020-05" db="EMBL/GenBank/DDBJ databases">
        <title>Phylogenomic resolution of chytrid fungi.</title>
        <authorList>
            <person name="Stajich J.E."/>
            <person name="Amses K."/>
            <person name="Simmons R."/>
            <person name="Seto K."/>
            <person name="Myers J."/>
            <person name="Bonds A."/>
            <person name="Quandt C.A."/>
            <person name="Barry K."/>
            <person name="Liu P."/>
            <person name="Grigoriev I."/>
            <person name="Longcore J.E."/>
            <person name="James T.Y."/>
        </authorList>
    </citation>
    <scope>NUCLEOTIDE SEQUENCE</scope>
    <source>
        <strain evidence="12">JEL0476</strain>
    </source>
</reference>
<feature type="compositionally biased region" description="Polar residues" evidence="9">
    <location>
        <begin position="495"/>
        <end position="514"/>
    </location>
</feature>
<evidence type="ECO:0000256" key="8">
    <source>
        <dbReference type="PROSITE-ProRule" id="PRU00091"/>
    </source>
</evidence>
<dbReference type="EMBL" id="JADGJW010000777">
    <property type="protein sequence ID" value="KAJ3212477.1"/>
    <property type="molecule type" value="Genomic_DNA"/>
</dbReference>
<dbReference type="InterPro" id="IPR002014">
    <property type="entry name" value="VHS_dom"/>
</dbReference>
<feature type="compositionally biased region" description="Polar residues" evidence="9">
    <location>
        <begin position="436"/>
        <end position="467"/>
    </location>
</feature>
<evidence type="ECO:0000256" key="5">
    <source>
        <dbReference type="ARBA" id="ARBA00022753"/>
    </source>
</evidence>
<dbReference type="PANTHER" id="PTHR46275">
    <property type="entry name" value="HEPATOCYTE GROWTH FACTOR-REGULATED TYROSINE KINASE SUBSTRATE"/>
    <property type="match status" value="1"/>
</dbReference>
<dbReference type="GO" id="GO:0035091">
    <property type="term" value="F:phosphatidylinositol binding"/>
    <property type="evidence" value="ECO:0007669"/>
    <property type="project" value="InterPro"/>
</dbReference>
<dbReference type="GO" id="GO:0031623">
    <property type="term" value="P:receptor internalization"/>
    <property type="evidence" value="ECO:0007669"/>
    <property type="project" value="TreeGrafter"/>
</dbReference>
<dbReference type="InterPro" id="IPR008942">
    <property type="entry name" value="ENTH_VHS"/>
</dbReference>
<dbReference type="PANTHER" id="PTHR46275:SF1">
    <property type="entry name" value="HEPATOCYTE GROWTH FACTOR-REGULATED TYROSINE KINASE SUBSTRATE"/>
    <property type="match status" value="1"/>
</dbReference>
<dbReference type="InterPro" id="IPR049425">
    <property type="entry name" value="Vps27_GAT-like"/>
</dbReference>
<proteinExistence type="inferred from homology"/>
<dbReference type="InterPro" id="IPR017455">
    <property type="entry name" value="Znf_FYVE-rel"/>
</dbReference>
<evidence type="ECO:0000256" key="6">
    <source>
        <dbReference type="ARBA" id="ARBA00022771"/>
    </source>
</evidence>
<dbReference type="Pfam" id="PF01363">
    <property type="entry name" value="FYVE"/>
    <property type="match status" value="1"/>
</dbReference>
<keyword evidence="5" id="KW-0967">Endosome</keyword>
<dbReference type="SMART" id="SM00064">
    <property type="entry name" value="FYVE"/>
    <property type="match status" value="1"/>
</dbReference>
<evidence type="ECO:0000256" key="3">
    <source>
        <dbReference type="ARBA" id="ARBA00017753"/>
    </source>
</evidence>
<dbReference type="AlphaFoldDB" id="A0AAD5TZK4"/>
<dbReference type="InterPro" id="IPR017073">
    <property type="entry name" value="HGS/VPS27"/>
</dbReference>
<evidence type="ECO:0000256" key="4">
    <source>
        <dbReference type="ARBA" id="ARBA00022723"/>
    </source>
</evidence>
<dbReference type="Pfam" id="PF00790">
    <property type="entry name" value="VHS"/>
    <property type="match status" value="1"/>
</dbReference>
<keyword evidence="4" id="KW-0479">Metal-binding</keyword>
<dbReference type="GO" id="GO:0005769">
    <property type="term" value="C:early endosome"/>
    <property type="evidence" value="ECO:0007669"/>
    <property type="project" value="TreeGrafter"/>
</dbReference>
<feature type="domain" description="FYVE-type" evidence="10">
    <location>
        <begin position="166"/>
        <end position="227"/>
    </location>
</feature>
<keyword evidence="7" id="KW-0862">Zinc</keyword>
<dbReference type="SMART" id="SM00726">
    <property type="entry name" value="UIM"/>
    <property type="match status" value="2"/>
</dbReference>
<dbReference type="GO" id="GO:0010008">
    <property type="term" value="C:endosome membrane"/>
    <property type="evidence" value="ECO:0007669"/>
    <property type="project" value="UniProtKB-SubCell"/>
</dbReference>
<protein>
    <recommendedName>
        <fullName evidence="3">Vacuolar protein sorting-associated protein 27</fullName>
    </recommendedName>
</protein>
<dbReference type="Gene3D" id="3.30.40.10">
    <property type="entry name" value="Zinc/RING finger domain, C3HC4 (zinc finger)"/>
    <property type="match status" value="1"/>
</dbReference>
<dbReference type="Proteomes" id="UP001211065">
    <property type="component" value="Unassembled WGS sequence"/>
</dbReference>
<evidence type="ECO:0000259" key="10">
    <source>
        <dbReference type="PROSITE" id="PS50178"/>
    </source>
</evidence>
<sequence>MSFLFGSSIDGDILTATSEDNPIGHTDYPLYLDIADKIKAKEVSPQNAMKSLTKRLNHSNPNVQIAALKLTDVLVKNSGQPFLSQVATKDFMDLLVGIINNTENNELRSLCLSFLQAWALSFQNRHDLSFVEVTVNQLKREGKNFPPIEKSTATSIMIDTQTAPEWSDSDVCMRCRTMFTFSNRKHHCRNCGQTFCGSCSSKTCTLPHLGLNETEVRVCDGCFYKKEAGTIGLRTTNSSKNYNLQNSNLEEDLDLKRAIEASLKESGENIGKSSNSNKMKLPPPPQHKKKVETFEEDAEFEAAIQASLLESAKEKEKSRNINNSRNEFNKPVEVTLNPDEITEVELENMNLFSNLIERLDADPNPNLILMDPQIQSMFAQMSSLSPKLEKNLYLTTEKYNFFFNLNEKISAALNNFDNLVRARINPGLQYPFPQPNVDNQTSSQYYSQPSFQHYNSSVPPPTQNINSIPHPIVGNGQHWQPPHHPVEHQGHSLPQEHQQPDQGQFSSQYQNQFARQPDSAQFPVHNEQHHNYSDQLGNNYVYGSADAGRSQSNYHPQQQQQHQQQQHNHQQNWQPQPLNLPPAPPVIDETPLIEL</sequence>
<dbReference type="InterPro" id="IPR003903">
    <property type="entry name" value="UIM_dom"/>
</dbReference>
<feature type="region of interest" description="Disordered" evidence="9">
    <location>
        <begin position="431"/>
        <end position="517"/>
    </location>
</feature>
<name>A0AAD5TZK4_9FUNG</name>
<keyword evidence="13" id="KW-1185">Reference proteome</keyword>
<dbReference type="InterPro" id="IPR000306">
    <property type="entry name" value="Znf_FYVE"/>
</dbReference>
<feature type="compositionally biased region" description="Low complexity" evidence="9">
    <location>
        <begin position="551"/>
        <end position="577"/>
    </location>
</feature>
<keyword evidence="6 8" id="KW-0863">Zinc-finger</keyword>
<dbReference type="Pfam" id="PF21356">
    <property type="entry name" value="Vps27_GAT-like"/>
    <property type="match status" value="1"/>
</dbReference>
<evidence type="ECO:0000256" key="9">
    <source>
        <dbReference type="SAM" id="MobiDB-lite"/>
    </source>
</evidence>
<dbReference type="GO" id="GO:0032456">
    <property type="term" value="P:endocytic recycling"/>
    <property type="evidence" value="ECO:0007669"/>
    <property type="project" value="TreeGrafter"/>
</dbReference>
<accession>A0AAD5TZK4</accession>
<dbReference type="GO" id="GO:0043130">
    <property type="term" value="F:ubiquitin binding"/>
    <property type="evidence" value="ECO:0007669"/>
    <property type="project" value="InterPro"/>
</dbReference>
<dbReference type="Gene3D" id="1.20.5.1940">
    <property type="match status" value="1"/>
</dbReference>
<evidence type="ECO:0000259" key="11">
    <source>
        <dbReference type="PROSITE" id="PS50179"/>
    </source>
</evidence>
<dbReference type="PROSITE" id="PS50179">
    <property type="entry name" value="VHS"/>
    <property type="match status" value="1"/>
</dbReference>
<feature type="domain" description="VHS" evidence="11">
    <location>
        <begin position="18"/>
        <end position="146"/>
    </location>
</feature>
<evidence type="ECO:0000313" key="12">
    <source>
        <dbReference type="EMBL" id="KAJ3212477.1"/>
    </source>
</evidence>
<evidence type="ECO:0000256" key="2">
    <source>
        <dbReference type="ARBA" id="ARBA00008597"/>
    </source>
</evidence>
<dbReference type="SMART" id="SM00288">
    <property type="entry name" value="VHS"/>
    <property type="match status" value="1"/>
</dbReference>
<feature type="region of interest" description="Disordered" evidence="9">
    <location>
        <begin position="530"/>
        <end position="595"/>
    </location>
</feature>
<dbReference type="SUPFAM" id="SSF48464">
    <property type="entry name" value="ENTH/VHS domain"/>
    <property type="match status" value="1"/>
</dbReference>
<dbReference type="SUPFAM" id="SSF57903">
    <property type="entry name" value="FYVE/PHD zinc finger"/>
    <property type="match status" value="1"/>
</dbReference>
<comment type="subcellular location">
    <subcellularLocation>
        <location evidence="1">Endosome membrane</location>
        <topology evidence="1">Peripheral membrane protein</topology>
        <orientation evidence="1">Cytoplasmic side</orientation>
    </subcellularLocation>
</comment>
<gene>
    <name evidence="12" type="primary">VPS27</name>
    <name evidence="12" type="ORF">HK099_007720</name>
</gene>
<evidence type="ECO:0000256" key="7">
    <source>
        <dbReference type="ARBA" id="ARBA00022833"/>
    </source>
</evidence>
<dbReference type="GO" id="GO:0008270">
    <property type="term" value="F:zinc ion binding"/>
    <property type="evidence" value="ECO:0007669"/>
    <property type="project" value="UniProtKB-KW"/>
</dbReference>
<dbReference type="InterPro" id="IPR011011">
    <property type="entry name" value="Znf_FYVE_PHD"/>
</dbReference>
<comment type="similarity">
    <text evidence="2">Belongs to the VPS27 family.</text>
</comment>
<dbReference type="PROSITE" id="PS50178">
    <property type="entry name" value="ZF_FYVE"/>
    <property type="match status" value="1"/>
</dbReference>
<feature type="region of interest" description="Disordered" evidence="9">
    <location>
        <begin position="266"/>
        <end position="288"/>
    </location>
</feature>
<evidence type="ECO:0000313" key="13">
    <source>
        <dbReference type="Proteomes" id="UP001211065"/>
    </source>
</evidence>
<dbReference type="GO" id="GO:0007034">
    <property type="term" value="P:vacuolar transport"/>
    <property type="evidence" value="ECO:0007669"/>
    <property type="project" value="UniProtKB-ARBA"/>
</dbReference>
<dbReference type="InterPro" id="IPR013083">
    <property type="entry name" value="Znf_RING/FYVE/PHD"/>
</dbReference>
<dbReference type="Gene3D" id="1.25.40.90">
    <property type="match status" value="1"/>
</dbReference>
<comment type="caution">
    <text evidence="12">The sequence shown here is derived from an EMBL/GenBank/DDBJ whole genome shotgun (WGS) entry which is preliminary data.</text>
</comment>
<organism evidence="12 13">
    <name type="scientific">Clydaea vesicula</name>
    <dbReference type="NCBI Taxonomy" id="447962"/>
    <lineage>
        <taxon>Eukaryota</taxon>
        <taxon>Fungi</taxon>
        <taxon>Fungi incertae sedis</taxon>
        <taxon>Chytridiomycota</taxon>
        <taxon>Chytridiomycota incertae sedis</taxon>
        <taxon>Chytridiomycetes</taxon>
        <taxon>Lobulomycetales</taxon>
        <taxon>Lobulomycetaceae</taxon>
        <taxon>Clydaea</taxon>
    </lineage>
</organism>
<dbReference type="PROSITE" id="PS50330">
    <property type="entry name" value="UIM"/>
    <property type="match status" value="2"/>
</dbReference>
<evidence type="ECO:0000256" key="1">
    <source>
        <dbReference type="ARBA" id="ARBA00004125"/>
    </source>
</evidence>
<dbReference type="Gene3D" id="6.10.140.100">
    <property type="match status" value="1"/>
</dbReference>